<dbReference type="Pfam" id="PF00419">
    <property type="entry name" value="Fimbrial"/>
    <property type="match status" value="1"/>
</dbReference>
<sequence length="370" mass="36958">MMQFASSRRRSLRLAALLLVVLCGFIGVTPTAMAAANPSCTGGPSGTITLPSVTVPSNTAVGTLLGNAVSVTATFNCTGVPSVSATNGGTNSAGIQVFNLLPSQLYPAQAPPASSTNITSLTYATNVPGIGIQVSISPGMSGYDVTPGDQQANAYMVGHVAAPSGSMSVTYTAQLIVINNNGGQVSYGTISNSTALLNYYWYVRGCQSVSGGCNGKQVSTSLGTTLSLSSGTVIAAPTCSINAGSAAQVITLPAISTATLAAKGSVSGLTAFSIGLTCQTGVNATIAWTSAQSTTTAGLMSSTGSANNVGVQLLDQDQDPVAWGTATTVTGASAGGVVTLPYYAQYYRSGNGNVSVGTVSSKATFTVNYQ</sequence>
<dbReference type="EMBL" id="JBEPMU010000004">
    <property type="protein sequence ID" value="MET3653327.1"/>
    <property type="molecule type" value="Genomic_DNA"/>
</dbReference>
<evidence type="ECO:0000259" key="6">
    <source>
        <dbReference type="Pfam" id="PF00419"/>
    </source>
</evidence>
<accession>A0ABV2JXN3</accession>
<dbReference type="InterPro" id="IPR036937">
    <property type="entry name" value="Adhesion_dom_fimbrial_sf"/>
</dbReference>
<evidence type="ECO:0000256" key="4">
    <source>
        <dbReference type="ARBA" id="ARBA00023263"/>
    </source>
</evidence>
<proteinExistence type="inferred from homology"/>
<keyword evidence="4" id="KW-0281">Fimbrium</keyword>
<comment type="caution">
    <text evidence="7">The sequence shown here is derived from an EMBL/GenBank/DDBJ whole genome shotgun (WGS) entry which is preliminary data.</text>
</comment>
<evidence type="ECO:0000313" key="8">
    <source>
        <dbReference type="Proteomes" id="UP001549184"/>
    </source>
</evidence>
<dbReference type="RefSeq" id="WP_354014714.1">
    <property type="nucleotide sequence ID" value="NZ_JBEPMU010000004.1"/>
</dbReference>
<gene>
    <name evidence="7" type="ORF">ABIC75_003063</name>
</gene>
<dbReference type="InterPro" id="IPR000259">
    <property type="entry name" value="Adhesion_dom_fimbrial"/>
</dbReference>
<dbReference type="PANTHER" id="PTHR33420:SF3">
    <property type="entry name" value="FIMBRIAL SUBUNIT ELFA"/>
    <property type="match status" value="1"/>
</dbReference>
<dbReference type="SUPFAM" id="SSF49401">
    <property type="entry name" value="Bacterial adhesins"/>
    <property type="match status" value="1"/>
</dbReference>
<evidence type="ECO:0000256" key="1">
    <source>
        <dbReference type="ARBA" id="ARBA00004561"/>
    </source>
</evidence>
<organism evidence="7 8">
    <name type="scientific">Dyella japonica</name>
    <dbReference type="NCBI Taxonomy" id="231455"/>
    <lineage>
        <taxon>Bacteria</taxon>
        <taxon>Pseudomonadati</taxon>
        <taxon>Pseudomonadota</taxon>
        <taxon>Gammaproteobacteria</taxon>
        <taxon>Lysobacterales</taxon>
        <taxon>Rhodanobacteraceae</taxon>
        <taxon>Dyella</taxon>
    </lineage>
</organism>
<comment type="subcellular location">
    <subcellularLocation>
        <location evidence="1">Fimbrium</location>
    </subcellularLocation>
</comment>
<evidence type="ECO:0000256" key="3">
    <source>
        <dbReference type="ARBA" id="ARBA00022729"/>
    </source>
</evidence>
<evidence type="ECO:0000313" key="7">
    <source>
        <dbReference type="EMBL" id="MET3653327.1"/>
    </source>
</evidence>
<dbReference type="PANTHER" id="PTHR33420">
    <property type="entry name" value="FIMBRIAL SUBUNIT ELFA-RELATED"/>
    <property type="match status" value="1"/>
</dbReference>
<feature type="chain" id="PRO_5046475146" evidence="5">
    <location>
        <begin position="35"/>
        <end position="370"/>
    </location>
</feature>
<dbReference type="PROSITE" id="PS51318">
    <property type="entry name" value="TAT"/>
    <property type="match status" value="1"/>
</dbReference>
<evidence type="ECO:0000256" key="2">
    <source>
        <dbReference type="ARBA" id="ARBA00006671"/>
    </source>
</evidence>
<dbReference type="Gene3D" id="2.60.40.3310">
    <property type="match status" value="1"/>
</dbReference>
<dbReference type="InterPro" id="IPR008966">
    <property type="entry name" value="Adhesion_dom_sf"/>
</dbReference>
<reference evidence="7 8" key="1">
    <citation type="submission" date="2024-06" db="EMBL/GenBank/DDBJ databases">
        <title>Sorghum-associated microbial communities from plants grown in Nebraska, USA.</title>
        <authorList>
            <person name="Schachtman D."/>
        </authorList>
    </citation>
    <scope>NUCLEOTIDE SEQUENCE [LARGE SCALE GENOMIC DNA]</scope>
    <source>
        <strain evidence="7 8">1073</strain>
    </source>
</reference>
<keyword evidence="8" id="KW-1185">Reference proteome</keyword>
<dbReference type="Gene3D" id="2.60.40.1090">
    <property type="entry name" value="Fimbrial-type adhesion domain"/>
    <property type="match status" value="1"/>
</dbReference>
<dbReference type="InterPro" id="IPR006311">
    <property type="entry name" value="TAT_signal"/>
</dbReference>
<feature type="domain" description="Fimbrial-type adhesion" evidence="6">
    <location>
        <begin position="230"/>
        <end position="370"/>
    </location>
</feature>
<protein>
    <submittedName>
        <fullName evidence="7">Type 1 fimbria pilin</fullName>
    </submittedName>
</protein>
<feature type="signal peptide" evidence="5">
    <location>
        <begin position="1"/>
        <end position="34"/>
    </location>
</feature>
<keyword evidence="3 5" id="KW-0732">Signal</keyword>
<name>A0ABV2JXN3_9GAMM</name>
<comment type="similarity">
    <text evidence="2">Belongs to the fimbrial protein family.</text>
</comment>
<evidence type="ECO:0000256" key="5">
    <source>
        <dbReference type="SAM" id="SignalP"/>
    </source>
</evidence>
<dbReference type="Proteomes" id="UP001549184">
    <property type="component" value="Unassembled WGS sequence"/>
</dbReference>
<dbReference type="InterPro" id="IPR050263">
    <property type="entry name" value="Bact_Fimbrial_Adh_Pro"/>
</dbReference>